<dbReference type="RefSeq" id="WP_148568038.1">
    <property type="nucleotide sequence ID" value="NZ_RXYA01000014.1"/>
</dbReference>
<evidence type="ECO:0000313" key="2">
    <source>
        <dbReference type="EMBL" id="MBC3888549.1"/>
    </source>
</evidence>
<sequence length="180" mass="20293">MKKIKFSRFIPAVIFSLSLVIMCSGCGNNGAVKDAYNFYNKVQLGQSKDDVDNTLKVTPKEKDNGFIYSDKDTGYGVTVYYDSDNFVKTKAMYNADNTKIFKLSNATVTEDQVASISEGMTYDEVKTILGSEGKETITTVNPEDENNPISMMIWFNDDETGIYITFNGYEGTVRDIKYWK</sequence>
<protein>
    <recommendedName>
        <fullName evidence="4">DUF3862 domain-containing protein</fullName>
    </recommendedName>
</protein>
<gene>
    <name evidence="2" type="ORF">GH810_09540</name>
</gene>
<feature type="chain" id="PRO_5038451506" description="DUF3862 domain-containing protein" evidence="1">
    <location>
        <begin position="28"/>
        <end position="180"/>
    </location>
</feature>
<reference evidence="2" key="2">
    <citation type="submission" date="2020-10" db="EMBL/GenBank/DDBJ databases">
        <title>Comparative genomics of the Acetobacterium genus.</title>
        <authorList>
            <person name="Marshall C."/>
            <person name="May H."/>
            <person name="Norman S."/>
        </authorList>
    </citation>
    <scope>NUCLEOTIDE SEQUENCE</scope>
    <source>
        <strain evidence="2">DER-2019</strain>
    </source>
</reference>
<keyword evidence="1" id="KW-0732">Signal</keyword>
<dbReference type="Proteomes" id="UP000616595">
    <property type="component" value="Unassembled WGS sequence"/>
</dbReference>
<evidence type="ECO:0008006" key="4">
    <source>
        <dbReference type="Google" id="ProtNLM"/>
    </source>
</evidence>
<proteinExistence type="predicted"/>
<dbReference type="OrthoDB" id="570195at2"/>
<accession>A0A923HXP6</accession>
<evidence type="ECO:0000313" key="3">
    <source>
        <dbReference type="Proteomes" id="UP000616595"/>
    </source>
</evidence>
<dbReference type="AlphaFoldDB" id="A0A923HXP6"/>
<organism evidence="2 3">
    <name type="scientific">Acetobacterium paludosum</name>
    <dbReference type="NCBI Taxonomy" id="52693"/>
    <lineage>
        <taxon>Bacteria</taxon>
        <taxon>Bacillati</taxon>
        <taxon>Bacillota</taxon>
        <taxon>Clostridia</taxon>
        <taxon>Eubacteriales</taxon>
        <taxon>Eubacteriaceae</taxon>
        <taxon>Acetobacterium</taxon>
    </lineage>
</organism>
<keyword evidence="3" id="KW-1185">Reference proteome</keyword>
<feature type="signal peptide" evidence="1">
    <location>
        <begin position="1"/>
        <end position="27"/>
    </location>
</feature>
<name>A0A923HXP6_9FIRM</name>
<reference evidence="2" key="1">
    <citation type="submission" date="2019-10" db="EMBL/GenBank/DDBJ databases">
        <authorList>
            <person name="Ross D.E."/>
            <person name="Gulliver D."/>
        </authorList>
    </citation>
    <scope>NUCLEOTIDE SEQUENCE</scope>
    <source>
        <strain evidence="2">DER-2019</strain>
    </source>
</reference>
<comment type="caution">
    <text evidence="2">The sequence shown here is derived from an EMBL/GenBank/DDBJ whole genome shotgun (WGS) entry which is preliminary data.</text>
</comment>
<dbReference type="Gene3D" id="3.10.450.730">
    <property type="entry name" value="BLIP domain"/>
    <property type="match status" value="1"/>
</dbReference>
<evidence type="ECO:0000256" key="1">
    <source>
        <dbReference type="SAM" id="SignalP"/>
    </source>
</evidence>
<dbReference type="EMBL" id="WJBD01000010">
    <property type="protein sequence ID" value="MBC3888549.1"/>
    <property type="molecule type" value="Genomic_DNA"/>
</dbReference>